<keyword evidence="4 7" id="KW-0812">Transmembrane</keyword>
<dbReference type="PANTHER" id="PTHR43744:SF12">
    <property type="entry name" value="ABC TRANSPORTER PERMEASE PROTEIN MG189-RELATED"/>
    <property type="match status" value="1"/>
</dbReference>
<dbReference type="OrthoDB" id="9771544at2"/>
<keyword evidence="6 7" id="KW-0472">Membrane</keyword>
<feature type="domain" description="ABC transmembrane type-1" evidence="8">
    <location>
        <begin position="74"/>
        <end position="263"/>
    </location>
</feature>
<feature type="transmembrane region" description="Helical" evidence="7">
    <location>
        <begin position="78"/>
        <end position="97"/>
    </location>
</feature>
<evidence type="ECO:0000256" key="2">
    <source>
        <dbReference type="ARBA" id="ARBA00022448"/>
    </source>
</evidence>
<keyword evidence="2 7" id="KW-0813">Transport</keyword>
<dbReference type="RefSeq" id="WP_046526134.1">
    <property type="nucleotide sequence ID" value="NZ_LAYY01000100.1"/>
</dbReference>
<feature type="transmembrane region" description="Helical" evidence="7">
    <location>
        <begin position="184"/>
        <end position="206"/>
    </location>
</feature>
<evidence type="ECO:0000256" key="1">
    <source>
        <dbReference type="ARBA" id="ARBA00004651"/>
    </source>
</evidence>
<dbReference type="InterPro" id="IPR000515">
    <property type="entry name" value="MetI-like"/>
</dbReference>
<feature type="transmembrane region" description="Helical" evidence="7">
    <location>
        <begin position="109"/>
        <end position="133"/>
    </location>
</feature>
<comment type="caution">
    <text evidence="9">The sequence shown here is derived from an EMBL/GenBank/DDBJ whole genome shotgun (WGS) entry which is preliminary data.</text>
</comment>
<dbReference type="Proteomes" id="UP000034166">
    <property type="component" value="Unassembled WGS sequence"/>
</dbReference>
<dbReference type="InterPro" id="IPR035906">
    <property type="entry name" value="MetI-like_sf"/>
</dbReference>
<sequence>MEGIRTRVKIGRVFLYIFSYSFVLVWLIPMLWMVITAIKPDGSPVTVLSELIKPPFTMDNYQYVSENASIWRWTWNSVYIAVVTTALTLLLTSMAAFALSRIPFKGSKLVFWIIIAGLMVPTEATIIPLFMMMVDSGLINSYSSIIFPSIAAPLGVLILKQFYDAIPKELVEAAEMDGANKLRIWWSIFLPLSRSSMAALGIFTFISSWNNFLWPFLAISDEKMMTLPIGIPLFQSGYAAELTIPMAANMLASLPALLVFILFQKHIIKGITMTGIK</sequence>
<dbReference type="AlphaFoldDB" id="A0A0M2SJ24"/>
<dbReference type="EMBL" id="LAYY01000100">
    <property type="protein sequence ID" value="KKK33646.1"/>
    <property type="molecule type" value="Genomic_DNA"/>
</dbReference>
<gene>
    <name evidence="9" type="ORF">WQ57_23875</name>
</gene>
<comment type="similarity">
    <text evidence="7">Belongs to the binding-protein-dependent transport system permease family.</text>
</comment>
<keyword evidence="3" id="KW-1003">Cell membrane</keyword>
<accession>A0A0M2SJ24</accession>
<evidence type="ECO:0000259" key="8">
    <source>
        <dbReference type="PROSITE" id="PS50928"/>
    </source>
</evidence>
<evidence type="ECO:0000256" key="5">
    <source>
        <dbReference type="ARBA" id="ARBA00022989"/>
    </source>
</evidence>
<comment type="subcellular location">
    <subcellularLocation>
        <location evidence="1 7">Cell membrane</location>
        <topology evidence="1 7">Multi-pass membrane protein</topology>
    </subcellularLocation>
</comment>
<feature type="transmembrane region" description="Helical" evidence="7">
    <location>
        <begin position="242"/>
        <end position="263"/>
    </location>
</feature>
<feature type="transmembrane region" description="Helical" evidence="7">
    <location>
        <begin position="145"/>
        <end position="163"/>
    </location>
</feature>
<proteinExistence type="inferred from homology"/>
<dbReference type="CDD" id="cd06261">
    <property type="entry name" value="TM_PBP2"/>
    <property type="match status" value="1"/>
</dbReference>
<dbReference type="Pfam" id="PF00528">
    <property type="entry name" value="BPD_transp_1"/>
    <property type="match status" value="1"/>
</dbReference>
<evidence type="ECO:0000313" key="10">
    <source>
        <dbReference type="Proteomes" id="UP000034166"/>
    </source>
</evidence>
<dbReference type="PROSITE" id="PS50928">
    <property type="entry name" value="ABC_TM1"/>
    <property type="match status" value="1"/>
</dbReference>
<reference evidence="9 10" key="1">
    <citation type="submission" date="2015-04" db="EMBL/GenBank/DDBJ databases">
        <title>Taxonomic description and genome sequence of Bacillus campisalis sp. nov., a novel member of the genus Bacillus isolated from solar saltern.</title>
        <authorList>
            <person name="Mathan Kumar R."/>
            <person name="Kaur G."/>
            <person name="Kumar A."/>
            <person name="Singh N.K."/>
            <person name="Kaur N."/>
            <person name="Kumar N."/>
            <person name="Mayilraj S."/>
        </authorList>
    </citation>
    <scope>NUCLEOTIDE SEQUENCE [LARGE SCALE GENOMIC DNA]</scope>
    <source>
        <strain evidence="9 10">SA2-6</strain>
    </source>
</reference>
<evidence type="ECO:0000256" key="7">
    <source>
        <dbReference type="RuleBase" id="RU363032"/>
    </source>
</evidence>
<dbReference type="Gene3D" id="1.10.3720.10">
    <property type="entry name" value="MetI-like"/>
    <property type="match status" value="1"/>
</dbReference>
<dbReference type="GO" id="GO:0005886">
    <property type="term" value="C:plasma membrane"/>
    <property type="evidence" value="ECO:0007669"/>
    <property type="project" value="UniProtKB-SubCell"/>
</dbReference>
<evidence type="ECO:0000313" key="9">
    <source>
        <dbReference type="EMBL" id="KKK33646.1"/>
    </source>
</evidence>
<name>A0A0M2SJ24_9BACI</name>
<evidence type="ECO:0000256" key="4">
    <source>
        <dbReference type="ARBA" id="ARBA00022692"/>
    </source>
</evidence>
<protein>
    <submittedName>
        <fullName evidence="9">Sugar ABC transporter permease</fullName>
    </submittedName>
</protein>
<keyword evidence="10" id="KW-1185">Reference proteome</keyword>
<dbReference type="SUPFAM" id="SSF161098">
    <property type="entry name" value="MetI-like"/>
    <property type="match status" value="1"/>
</dbReference>
<dbReference type="PATRIC" id="fig|1408103.3.peg.5149"/>
<keyword evidence="5 7" id="KW-1133">Transmembrane helix</keyword>
<dbReference type="PANTHER" id="PTHR43744">
    <property type="entry name" value="ABC TRANSPORTER PERMEASE PROTEIN MG189-RELATED-RELATED"/>
    <property type="match status" value="1"/>
</dbReference>
<evidence type="ECO:0000256" key="3">
    <source>
        <dbReference type="ARBA" id="ARBA00022475"/>
    </source>
</evidence>
<organism evidence="9 10">
    <name type="scientific">Mesobacillus campisalis</name>
    <dbReference type="NCBI Taxonomy" id="1408103"/>
    <lineage>
        <taxon>Bacteria</taxon>
        <taxon>Bacillati</taxon>
        <taxon>Bacillota</taxon>
        <taxon>Bacilli</taxon>
        <taxon>Bacillales</taxon>
        <taxon>Bacillaceae</taxon>
        <taxon>Mesobacillus</taxon>
    </lineage>
</organism>
<feature type="transmembrane region" description="Helical" evidence="7">
    <location>
        <begin position="13"/>
        <end position="35"/>
    </location>
</feature>
<dbReference type="GO" id="GO:0055085">
    <property type="term" value="P:transmembrane transport"/>
    <property type="evidence" value="ECO:0007669"/>
    <property type="project" value="InterPro"/>
</dbReference>
<evidence type="ECO:0000256" key="6">
    <source>
        <dbReference type="ARBA" id="ARBA00023136"/>
    </source>
</evidence>